<dbReference type="RefSeq" id="WP_100162808.1">
    <property type="nucleotide sequence ID" value="NZ_PGTB01000045.1"/>
</dbReference>
<organism evidence="2 3">
    <name type="scientific">Pseudooceanicola lipolyticus</name>
    <dbReference type="NCBI Taxonomy" id="2029104"/>
    <lineage>
        <taxon>Bacteria</taxon>
        <taxon>Pseudomonadati</taxon>
        <taxon>Pseudomonadota</taxon>
        <taxon>Alphaproteobacteria</taxon>
        <taxon>Rhodobacterales</taxon>
        <taxon>Paracoccaceae</taxon>
        <taxon>Pseudooceanicola</taxon>
    </lineage>
</organism>
<sequence>MTRAFRTLVERQIGKAAAQGQLSGLAGEGRPLPDRAGEALVDPALAAGHRIMAEAGALPEEFRIKAELEAARRAWQQAEGAAAKKAAMARIADLQMRYDMARDARRAFFR</sequence>
<evidence type="ECO:0000313" key="2">
    <source>
        <dbReference type="EMBL" id="PJE36374.1"/>
    </source>
</evidence>
<dbReference type="InterPro" id="IPR018961">
    <property type="entry name" value="DnaJ_homolog_subfam-C_membr-28"/>
</dbReference>
<dbReference type="OrthoDB" id="8448455at2"/>
<gene>
    <name evidence="2" type="ORF">CVM52_12385</name>
</gene>
<keyword evidence="3" id="KW-1185">Reference proteome</keyword>
<comment type="caution">
    <text evidence="2">The sequence shown here is derived from an EMBL/GenBank/DDBJ whole genome shotgun (WGS) entry which is preliminary data.</text>
</comment>
<dbReference type="Proteomes" id="UP000231553">
    <property type="component" value="Unassembled WGS sequence"/>
</dbReference>
<accession>A0A2M8J0T4</accession>
<dbReference type="PANTHER" id="PTHR39158">
    <property type="entry name" value="OS08G0560600 PROTEIN"/>
    <property type="match status" value="1"/>
</dbReference>
<dbReference type="AlphaFoldDB" id="A0A2M8J0T4"/>
<dbReference type="Pfam" id="PF09350">
    <property type="entry name" value="DJC28_CD"/>
    <property type="match status" value="1"/>
</dbReference>
<dbReference type="PANTHER" id="PTHR39158:SF1">
    <property type="entry name" value="DNAJ HOMOLOG SUBFAMILY C MEMBER 28"/>
    <property type="match status" value="1"/>
</dbReference>
<dbReference type="EMBL" id="PGTB01000045">
    <property type="protein sequence ID" value="PJE36374.1"/>
    <property type="molecule type" value="Genomic_DNA"/>
</dbReference>
<evidence type="ECO:0000313" key="3">
    <source>
        <dbReference type="Proteomes" id="UP000231553"/>
    </source>
</evidence>
<protein>
    <submittedName>
        <fullName evidence="2">DUF1992 domain-containing protein</fullName>
    </submittedName>
</protein>
<feature type="domain" description="DnaJ homologue subfamily C member 28 conserved" evidence="1">
    <location>
        <begin position="8"/>
        <end position="74"/>
    </location>
</feature>
<evidence type="ECO:0000259" key="1">
    <source>
        <dbReference type="Pfam" id="PF09350"/>
    </source>
</evidence>
<dbReference type="InterPro" id="IPR052573">
    <property type="entry name" value="DnaJ_C_subfamily_28"/>
</dbReference>
<reference evidence="2 3" key="1">
    <citation type="journal article" date="2018" name="Int. J. Syst. Evol. Microbiol.">
        <title>Pseudooceanicola lipolyticus sp. nov., a marine alphaproteobacterium, reclassification of Oceanicola flagellatus as Pseudooceanicola flagellatus comb. nov. and emended description of the genus Pseudooceanicola.</title>
        <authorList>
            <person name="Huang M.-M."/>
            <person name="Guo L.-L."/>
            <person name="Wu Y.-H."/>
            <person name="Lai Q.-L."/>
            <person name="Shao Z.-Z."/>
            <person name="Wang C.-S."/>
            <person name="Wu M."/>
            <person name="Xu X.-W."/>
        </authorList>
    </citation>
    <scope>NUCLEOTIDE SEQUENCE [LARGE SCALE GENOMIC DNA]</scope>
    <source>
        <strain evidence="2 3">157</strain>
    </source>
</reference>
<proteinExistence type="predicted"/>
<name>A0A2M8J0T4_9RHOB</name>